<comment type="similarity">
    <text evidence="3">Belongs to the cysteine synthase/cystathionine beta-synthase family.</text>
</comment>
<evidence type="ECO:0000256" key="6">
    <source>
        <dbReference type="ARBA" id="ARBA00022692"/>
    </source>
</evidence>
<evidence type="ECO:0000256" key="4">
    <source>
        <dbReference type="ARBA" id="ARBA00012681"/>
    </source>
</evidence>
<keyword evidence="10 16" id="KW-0472">Membrane</keyword>
<comment type="caution">
    <text evidence="18">The sequence shown here is derived from an EMBL/GenBank/DDBJ whole genome shotgun (WGS) entry which is preliminary data.</text>
</comment>
<keyword evidence="6 16" id="KW-0812">Transmembrane</keyword>
<evidence type="ECO:0000256" key="5">
    <source>
        <dbReference type="ARBA" id="ARBA00022679"/>
    </source>
</evidence>
<feature type="transmembrane region" description="Helical" evidence="16">
    <location>
        <begin position="12"/>
        <end position="33"/>
    </location>
</feature>
<dbReference type="InterPro" id="IPR001926">
    <property type="entry name" value="TrpB-like_PALP"/>
</dbReference>
<dbReference type="EMBL" id="MU853417">
    <property type="protein sequence ID" value="KAK4132519.1"/>
    <property type="molecule type" value="Genomic_DNA"/>
</dbReference>
<evidence type="ECO:0000256" key="14">
    <source>
        <dbReference type="ARBA" id="ARBA00078545"/>
    </source>
</evidence>
<dbReference type="CDD" id="cd01561">
    <property type="entry name" value="CBS_like"/>
    <property type="match status" value="1"/>
</dbReference>
<evidence type="ECO:0000256" key="2">
    <source>
        <dbReference type="ARBA" id="ARBA00004572"/>
    </source>
</evidence>
<keyword evidence="7" id="KW-1000">Mitochondrion outer membrane</keyword>
<sequence length="456" mass="48588">MSLSDHPRAYGTAALAVAFIAGIVVTLGFKDLYPELESRYERRQKRYGKLGTASARSRRGSILFGPVSLEDREEPSASMTALGRAGGIVDGIEGTIGNTPLIRLRSLSAATGCEILAKAEFLNGAGGSPKDRVALSMIEAAEEQGLLSPGRGDCIYEGTVGSTGISLAVLARARGYHAHICMPDDMAHEKSDLLHHLGATVERVPVAPITDPAHFVNLARARAQQHTAAADTPSRGFFADQFESRANYTAHMKTTGPEIVAQTDGRLDAFVAGAGTGGTIAGVAKHLKEAAGLAGLRVVLADPQGSGLYNKVRHGVMYSATEREGTRRRTQVDTMVEGIGINRITENFEAGRGLIDDAVRVTDEQACRMARWLVEHDGVFIGSSSAVNCVAAVVTALKMPPGSRVVTILCDSGTRHLSKFWKHIAAMGLEDDTQEQHEDLLALLGIQRSQPVAIRM</sequence>
<name>A0AAN6ZCM2_9PEZI</name>
<dbReference type="FunFam" id="3.40.50.1100:FF:000096">
    <property type="entry name" value="Related to cysteine synthase"/>
    <property type="match status" value="1"/>
</dbReference>
<reference evidence="18" key="2">
    <citation type="submission" date="2023-05" db="EMBL/GenBank/DDBJ databases">
        <authorList>
            <consortium name="Lawrence Berkeley National Laboratory"/>
            <person name="Steindorff A."/>
            <person name="Hensen N."/>
            <person name="Bonometti L."/>
            <person name="Westerberg I."/>
            <person name="Brannstrom I.O."/>
            <person name="Guillou S."/>
            <person name="Cros-Aarteil S."/>
            <person name="Calhoun S."/>
            <person name="Haridas S."/>
            <person name="Kuo A."/>
            <person name="Mondo S."/>
            <person name="Pangilinan J."/>
            <person name="Riley R."/>
            <person name="Labutti K."/>
            <person name="Andreopoulos B."/>
            <person name="Lipzen A."/>
            <person name="Chen C."/>
            <person name="Yanf M."/>
            <person name="Daum C."/>
            <person name="Ng V."/>
            <person name="Clum A."/>
            <person name="Ohm R."/>
            <person name="Martin F."/>
            <person name="Silar P."/>
            <person name="Natvig D."/>
            <person name="Lalanne C."/>
            <person name="Gautier V."/>
            <person name="Ament-Velasquez S.L."/>
            <person name="Kruys A."/>
            <person name="Hutchinson M.I."/>
            <person name="Powell A.J."/>
            <person name="Barry K."/>
            <person name="Miller A.N."/>
            <person name="Grigoriev I.V."/>
            <person name="Debuchy R."/>
            <person name="Gladieux P."/>
            <person name="Thoren M.H."/>
            <person name="Johannesson H."/>
        </authorList>
    </citation>
    <scope>NUCLEOTIDE SEQUENCE</scope>
    <source>
        <strain evidence="18">CBS 123565</strain>
    </source>
</reference>
<evidence type="ECO:0000256" key="3">
    <source>
        <dbReference type="ARBA" id="ARBA00007103"/>
    </source>
</evidence>
<dbReference type="PROSITE" id="PS00901">
    <property type="entry name" value="CYS_SYNTHASE"/>
    <property type="match status" value="1"/>
</dbReference>
<feature type="domain" description="Tryptophan synthase beta chain-like PALP" evidence="17">
    <location>
        <begin position="93"/>
        <end position="411"/>
    </location>
</feature>
<dbReference type="InterPro" id="IPR050214">
    <property type="entry name" value="Cys_Synth/Cystath_Beta-Synth"/>
</dbReference>
<keyword evidence="9" id="KW-0496">Mitochondrion</keyword>
<dbReference type="InterPro" id="IPR036052">
    <property type="entry name" value="TrpB-like_PALP_sf"/>
</dbReference>
<evidence type="ECO:0000256" key="15">
    <source>
        <dbReference type="ARBA" id="ARBA00079149"/>
    </source>
</evidence>
<keyword evidence="8 16" id="KW-1133">Transmembrane helix</keyword>
<comment type="cofactor">
    <cofactor evidence="1">
        <name>pyridoxal 5'-phosphate</name>
        <dbReference type="ChEBI" id="CHEBI:597326"/>
    </cofactor>
</comment>
<proteinExistence type="inferred from homology"/>
<dbReference type="GO" id="GO:0006535">
    <property type="term" value="P:cysteine biosynthetic process from serine"/>
    <property type="evidence" value="ECO:0007669"/>
    <property type="project" value="InterPro"/>
</dbReference>
<evidence type="ECO:0000313" key="19">
    <source>
        <dbReference type="Proteomes" id="UP001304895"/>
    </source>
</evidence>
<evidence type="ECO:0000256" key="7">
    <source>
        <dbReference type="ARBA" id="ARBA00022787"/>
    </source>
</evidence>
<dbReference type="GO" id="GO:0005741">
    <property type="term" value="C:mitochondrial outer membrane"/>
    <property type="evidence" value="ECO:0007669"/>
    <property type="project" value="UniProtKB-SubCell"/>
</dbReference>
<reference evidence="18" key="1">
    <citation type="journal article" date="2023" name="Mol. Phylogenet. Evol.">
        <title>Genome-scale phylogeny and comparative genomics of the fungal order Sordariales.</title>
        <authorList>
            <person name="Hensen N."/>
            <person name="Bonometti L."/>
            <person name="Westerberg I."/>
            <person name="Brannstrom I.O."/>
            <person name="Guillou S."/>
            <person name="Cros-Aarteil S."/>
            <person name="Calhoun S."/>
            <person name="Haridas S."/>
            <person name="Kuo A."/>
            <person name="Mondo S."/>
            <person name="Pangilinan J."/>
            <person name="Riley R."/>
            <person name="LaButti K."/>
            <person name="Andreopoulos B."/>
            <person name="Lipzen A."/>
            <person name="Chen C."/>
            <person name="Yan M."/>
            <person name="Daum C."/>
            <person name="Ng V."/>
            <person name="Clum A."/>
            <person name="Steindorff A."/>
            <person name="Ohm R.A."/>
            <person name="Martin F."/>
            <person name="Silar P."/>
            <person name="Natvig D.O."/>
            <person name="Lalanne C."/>
            <person name="Gautier V."/>
            <person name="Ament-Velasquez S.L."/>
            <person name="Kruys A."/>
            <person name="Hutchinson M.I."/>
            <person name="Powell A.J."/>
            <person name="Barry K."/>
            <person name="Miller A.N."/>
            <person name="Grigoriev I.V."/>
            <person name="Debuchy R."/>
            <person name="Gladieux P."/>
            <person name="Hiltunen Thoren M."/>
            <person name="Johannesson H."/>
        </authorList>
    </citation>
    <scope>NUCLEOTIDE SEQUENCE</scope>
    <source>
        <strain evidence="18">CBS 123565</strain>
    </source>
</reference>
<evidence type="ECO:0000256" key="1">
    <source>
        <dbReference type="ARBA" id="ARBA00001933"/>
    </source>
</evidence>
<evidence type="ECO:0000313" key="18">
    <source>
        <dbReference type="EMBL" id="KAK4132519.1"/>
    </source>
</evidence>
<dbReference type="EC" id="2.5.1.47" evidence="4"/>
<dbReference type="PANTHER" id="PTHR10314">
    <property type="entry name" value="CYSTATHIONINE BETA-SYNTHASE"/>
    <property type="match status" value="1"/>
</dbReference>
<evidence type="ECO:0000256" key="16">
    <source>
        <dbReference type="SAM" id="Phobius"/>
    </source>
</evidence>
<dbReference type="InterPro" id="IPR001216">
    <property type="entry name" value="P-phosphate_BS"/>
</dbReference>
<comment type="subcellular location">
    <subcellularLocation>
        <location evidence="2">Mitochondrion outer membrane</location>
        <topology evidence="2">Single-pass membrane protein</topology>
    </subcellularLocation>
</comment>
<gene>
    <name evidence="18" type="ORF">BT67DRAFT_443717</name>
</gene>
<evidence type="ECO:0000256" key="12">
    <source>
        <dbReference type="ARBA" id="ARBA00072090"/>
    </source>
</evidence>
<evidence type="ECO:0000256" key="8">
    <source>
        <dbReference type="ARBA" id="ARBA00022989"/>
    </source>
</evidence>
<dbReference type="Gene3D" id="3.40.50.1100">
    <property type="match status" value="2"/>
</dbReference>
<comment type="catalytic activity">
    <reaction evidence="11">
        <text>O-acetyl-L-serine + hydrogen sulfide = L-cysteine + acetate</text>
        <dbReference type="Rhea" id="RHEA:14829"/>
        <dbReference type="ChEBI" id="CHEBI:29919"/>
        <dbReference type="ChEBI" id="CHEBI:30089"/>
        <dbReference type="ChEBI" id="CHEBI:35235"/>
        <dbReference type="ChEBI" id="CHEBI:58340"/>
        <dbReference type="EC" id="2.5.1.47"/>
    </reaction>
</comment>
<evidence type="ECO:0000256" key="10">
    <source>
        <dbReference type="ARBA" id="ARBA00023136"/>
    </source>
</evidence>
<evidence type="ECO:0000259" key="17">
    <source>
        <dbReference type="Pfam" id="PF00291"/>
    </source>
</evidence>
<dbReference type="Pfam" id="PF00291">
    <property type="entry name" value="PALP"/>
    <property type="match status" value="1"/>
</dbReference>
<dbReference type="Proteomes" id="UP001304895">
    <property type="component" value="Unassembled WGS sequence"/>
</dbReference>
<organism evidence="18 19">
    <name type="scientific">Trichocladium antarcticum</name>
    <dbReference type="NCBI Taxonomy" id="1450529"/>
    <lineage>
        <taxon>Eukaryota</taxon>
        <taxon>Fungi</taxon>
        <taxon>Dikarya</taxon>
        <taxon>Ascomycota</taxon>
        <taxon>Pezizomycotina</taxon>
        <taxon>Sordariomycetes</taxon>
        <taxon>Sordariomycetidae</taxon>
        <taxon>Sordariales</taxon>
        <taxon>Chaetomiaceae</taxon>
        <taxon>Trichocladium</taxon>
    </lineage>
</organism>
<protein>
    <recommendedName>
        <fullName evidence="12">Cysteine synthase 2</fullName>
        <ecNumber evidence="4">2.5.1.47</ecNumber>
    </recommendedName>
    <alternativeName>
        <fullName evidence="14">Cysteine synthase-like protein</fullName>
    </alternativeName>
    <alternativeName>
        <fullName evidence="13">O-acetylserine (thiol)-lyase 2</fullName>
    </alternativeName>
    <alternativeName>
        <fullName evidence="15">O-acetylserine sulfhydrylase 2</fullName>
    </alternativeName>
</protein>
<keyword evidence="19" id="KW-1185">Reference proteome</keyword>
<evidence type="ECO:0000256" key="9">
    <source>
        <dbReference type="ARBA" id="ARBA00023128"/>
    </source>
</evidence>
<dbReference type="GO" id="GO:0004124">
    <property type="term" value="F:cysteine synthase activity"/>
    <property type="evidence" value="ECO:0007669"/>
    <property type="project" value="UniProtKB-EC"/>
</dbReference>
<evidence type="ECO:0000256" key="13">
    <source>
        <dbReference type="ARBA" id="ARBA00078263"/>
    </source>
</evidence>
<accession>A0AAN6ZCM2</accession>
<dbReference type="AlphaFoldDB" id="A0AAN6ZCM2"/>
<evidence type="ECO:0000256" key="11">
    <source>
        <dbReference type="ARBA" id="ARBA00047931"/>
    </source>
</evidence>
<dbReference type="SUPFAM" id="SSF53686">
    <property type="entry name" value="Tryptophan synthase beta subunit-like PLP-dependent enzymes"/>
    <property type="match status" value="1"/>
</dbReference>
<keyword evidence="5" id="KW-0808">Transferase</keyword>